<evidence type="ECO:0000313" key="1">
    <source>
        <dbReference type="EMBL" id="RCN55770.1"/>
    </source>
</evidence>
<comment type="caution">
    <text evidence="1">The sequence shown here is derived from an EMBL/GenBank/DDBJ whole genome shotgun (WGS) entry which is preliminary data.</text>
</comment>
<evidence type="ECO:0008006" key="3">
    <source>
        <dbReference type="Google" id="ProtNLM"/>
    </source>
</evidence>
<dbReference type="RefSeq" id="WP_114282878.1">
    <property type="nucleotide sequence ID" value="NZ_PSYR01000002.1"/>
</dbReference>
<dbReference type="OrthoDB" id="8781792at2"/>
<dbReference type="CDD" id="cd09854">
    <property type="entry name" value="PIN_VapC-like"/>
    <property type="match status" value="1"/>
</dbReference>
<protein>
    <recommendedName>
        <fullName evidence="3">DUF3368 domain-containing protein</fullName>
    </recommendedName>
</protein>
<proteinExistence type="predicted"/>
<keyword evidence="2" id="KW-1185">Reference proteome</keyword>
<reference evidence="1 2" key="1">
    <citation type="submission" date="2018-02" db="EMBL/GenBank/DDBJ databases">
        <title>Insights into the biology of acidophilic members of the Acidiferrobacteraceae family derived from comparative genomic analyses.</title>
        <authorList>
            <person name="Issotta F."/>
            <person name="Thyssen C."/>
            <person name="Mena C."/>
            <person name="Moya A."/>
            <person name="Bellenberg S."/>
            <person name="Sproer C."/>
            <person name="Covarrubias P.C."/>
            <person name="Sand W."/>
            <person name="Quatrini R."/>
            <person name="Vera M."/>
        </authorList>
    </citation>
    <scope>NUCLEOTIDE SEQUENCE [LARGE SCALE GENOMIC DNA]</scope>
    <source>
        <strain evidence="2">m-1</strain>
    </source>
</reference>
<evidence type="ECO:0000313" key="2">
    <source>
        <dbReference type="Proteomes" id="UP000253250"/>
    </source>
</evidence>
<sequence>MNLSLIVTDAGPLVTLAVAESLDTLLLPRLPVIIPDMVRFEVTRHADKPGAKALLDWIRRHTGKEVRVDSTETFEEFVLLSRMDPSARIRNRGEQAAAEILSRELAQGHAGALLLFEDSDIRKTSFLIRLPDQVLVLSTSAFLLGLQKAGLIPDAQAILARAVPVRGSAIHKPVATQTGEGPDIRDEWVSYVKPS</sequence>
<dbReference type="EMBL" id="PSYR01000002">
    <property type="protein sequence ID" value="RCN55770.1"/>
    <property type="molecule type" value="Genomic_DNA"/>
</dbReference>
<dbReference type="Proteomes" id="UP000253250">
    <property type="component" value="Unassembled WGS sequence"/>
</dbReference>
<accession>A0A368HE27</accession>
<organism evidence="1 2">
    <name type="scientific">Acidiferrobacter thiooxydans</name>
    <dbReference type="NCBI Taxonomy" id="163359"/>
    <lineage>
        <taxon>Bacteria</taxon>
        <taxon>Pseudomonadati</taxon>
        <taxon>Pseudomonadota</taxon>
        <taxon>Gammaproteobacteria</taxon>
        <taxon>Acidiferrobacterales</taxon>
        <taxon>Acidiferrobacteraceae</taxon>
        <taxon>Acidiferrobacter</taxon>
    </lineage>
</organism>
<gene>
    <name evidence="1" type="ORF">C4900_07560</name>
</gene>
<name>A0A368HE27_9GAMM</name>
<dbReference type="AlphaFoldDB" id="A0A368HE27"/>